<dbReference type="Gene3D" id="2.40.180.10">
    <property type="entry name" value="Catalase core domain"/>
    <property type="match status" value="1"/>
</dbReference>
<comment type="caution">
    <text evidence="1">The sequence shown here is derived from an EMBL/GenBank/DDBJ whole genome shotgun (WGS) entry which is preliminary data.</text>
</comment>
<dbReference type="PANTHER" id="PTHR36195:SF4">
    <property type="entry name" value="DOMAIN PROTEIN, PUTATIVE (AFU_ORTHOLOGUE AFUA_5G01990)-RELATED"/>
    <property type="match status" value="1"/>
</dbReference>
<evidence type="ECO:0000313" key="2">
    <source>
        <dbReference type="Proteomes" id="UP000321085"/>
    </source>
</evidence>
<dbReference type="PANTHER" id="PTHR36195">
    <property type="entry name" value="DOMAIN PROTEIN, PUTATIVE (AFU_ORTHOLOGUE AFUA_5G01990)-RELATED-RELATED"/>
    <property type="match status" value="1"/>
</dbReference>
<sequence>MTYNFRRHATFAFIAASDPLIENDVTAQSSLHYLPYDDAVETIPPDEDHTVREIIASLARVSQTLAKRYEHAVRPSHGKSHGLLKGTLTVLRGLPEPLAQGLFAVPDTYPLVARLSTEPGDLLADTIHTPRGIALKVIGASGPMLSGHEGEITQDFLLSSGRRFAVADLKGFLRVQHFLEGISGLPEGAKQAGTALGFAVNKALHLLGSDSVLLDFFGHPHTHPLGESYFSQAPLRYGRYVAKLGLFPASENLQKLVGTTLDPSVGSSVLKDAVVAHFAKHRARYELRVQLRTSAETMPIEDASVEWPEDKSSFLTVAEVAFPPQDAYSPARQVFADDRLSFTPAHSLADHRPLGSLMRGRLKAYGAIAALRTELNAGQRVEPRGLDEIPD</sequence>
<evidence type="ECO:0000313" key="1">
    <source>
        <dbReference type="EMBL" id="GEO16022.1"/>
    </source>
</evidence>
<dbReference type="InterPro" id="IPR020835">
    <property type="entry name" value="Catalase_sf"/>
</dbReference>
<evidence type="ECO:0008006" key="3">
    <source>
        <dbReference type="Google" id="ProtNLM"/>
    </source>
</evidence>
<dbReference type="CDD" id="cd08152">
    <property type="entry name" value="y4iL_like"/>
    <property type="match status" value="1"/>
</dbReference>
<name>A0A512BVN9_9HYPH</name>
<reference evidence="1 2" key="1">
    <citation type="submission" date="2019-07" db="EMBL/GenBank/DDBJ databases">
        <title>Whole genome shotgun sequence of Microvirga aerophila NBRC 106136.</title>
        <authorList>
            <person name="Hosoyama A."/>
            <person name="Uohara A."/>
            <person name="Ohji S."/>
            <person name="Ichikawa N."/>
        </authorList>
    </citation>
    <scope>NUCLEOTIDE SEQUENCE [LARGE SCALE GENOMIC DNA]</scope>
    <source>
        <strain evidence="1 2">NBRC 106136</strain>
    </source>
</reference>
<accession>A0A512BVN9</accession>
<dbReference type="SUPFAM" id="SSF56634">
    <property type="entry name" value="Heme-dependent catalase-like"/>
    <property type="match status" value="1"/>
</dbReference>
<dbReference type="GO" id="GO:0020037">
    <property type="term" value="F:heme binding"/>
    <property type="evidence" value="ECO:0007669"/>
    <property type="project" value="InterPro"/>
</dbReference>
<organism evidence="1 2">
    <name type="scientific">Microvirga aerophila</name>
    <dbReference type="NCBI Taxonomy" id="670291"/>
    <lineage>
        <taxon>Bacteria</taxon>
        <taxon>Pseudomonadati</taxon>
        <taxon>Pseudomonadota</taxon>
        <taxon>Alphaproteobacteria</taxon>
        <taxon>Hyphomicrobiales</taxon>
        <taxon>Methylobacteriaceae</taxon>
        <taxon>Microvirga</taxon>
    </lineage>
</organism>
<keyword evidence="2" id="KW-1185">Reference proteome</keyword>
<protein>
    <recommendedName>
        <fullName evidence="3">Catalase</fullName>
    </recommendedName>
</protein>
<gene>
    <name evidence="1" type="ORF">MAE02_37180</name>
</gene>
<dbReference type="Proteomes" id="UP000321085">
    <property type="component" value="Unassembled WGS sequence"/>
</dbReference>
<dbReference type="AlphaFoldDB" id="A0A512BVN9"/>
<proteinExistence type="predicted"/>
<dbReference type="EMBL" id="BJYU01000053">
    <property type="protein sequence ID" value="GEO16022.1"/>
    <property type="molecule type" value="Genomic_DNA"/>
</dbReference>